<dbReference type="Proteomes" id="UP001218412">
    <property type="component" value="Chromosome"/>
</dbReference>
<dbReference type="EMBL" id="CP067134">
    <property type="protein sequence ID" value="WCR11900.1"/>
    <property type="molecule type" value="Genomic_DNA"/>
</dbReference>
<feature type="signal peptide" evidence="1">
    <location>
        <begin position="1"/>
        <end position="23"/>
    </location>
</feature>
<proteinExistence type="predicted"/>
<evidence type="ECO:0000256" key="1">
    <source>
        <dbReference type="SAM" id="SignalP"/>
    </source>
</evidence>
<gene>
    <name evidence="2" type="ORF">JHW45_05935</name>
</gene>
<dbReference type="InterPro" id="IPR007433">
    <property type="entry name" value="DUF481"/>
</dbReference>
<protein>
    <submittedName>
        <fullName evidence="2">DUF481 domain-containing protein</fullName>
    </submittedName>
</protein>
<name>A0ABY7SXX6_9RHOB</name>
<keyword evidence="1" id="KW-0732">Signal</keyword>
<accession>A0ABY7SXX6</accession>
<keyword evidence="3" id="KW-1185">Reference proteome</keyword>
<feature type="chain" id="PRO_5047234393" evidence="1">
    <location>
        <begin position="24"/>
        <end position="301"/>
    </location>
</feature>
<organism evidence="2 3">
    <name type="scientific">Paracoccus stylophorae</name>
    <dbReference type="NCBI Taxonomy" id="659350"/>
    <lineage>
        <taxon>Bacteria</taxon>
        <taxon>Pseudomonadati</taxon>
        <taxon>Pseudomonadota</taxon>
        <taxon>Alphaproteobacteria</taxon>
        <taxon>Rhodobacterales</taxon>
        <taxon>Paracoccaceae</taxon>
        <taxon>Paracoccus</taxon>
    </lineage>
</organism>
<evidence type="ECO:0000313" key="3">
    <source>
        <dbReference type="Proteomes" id="UP001218412"/>
    </source>
</evidence>
<dbReference type="Pfam" id="PF04338">
    <property type="entry name" value="DUF481"/>
    <property type="match status" value="1"/>
</dbReference>
<sequence length="301" mass="33136">MKKVTLLTGTAAIIAALSVPAFAQTEIATGASATGVSAVDDRITDIEDDVIDDFDRSNDPDRFGPSDRRQGLFGSMSLQYSGSTGNSDAQDLAIAGRVSYNQAPFAQSVGLAIEFGENDDGVKDTEKVSAIYDAQYYFNDRFYAFALGRFTVDGLVDGLDNADETVRDFDEDDDLRRDGFLGFGPGYRVINTQDTAWRVQAGVGVRYTQTGYQDLVDDGSETEVGYIVSSRLYHRFNEMMFVTNDTDFLSSDANDVITNELGLNFRMSEQLATRVSYQTEYQSDRAIRTDNKLGVAIVYGF</sequence>
<reference evidence="2 3" key="1">
    <citation type="submission" date="2021-01" db="EMBL/GenBank/DDBJ databases">
        <title>Biogeographic distribution of Paracoccus.</title>
        <authorList>
            <person name="Hollensteiner J."/>
            <person name="Leineberger J."/>
            <person name="Brinkhoff T."/>
            <person name="Daniel R."/>
        </authorList>
    </citation>
    <scope>NUCLEOTIDE SEQUENCE [LARGE SCALE GENOMIC DNA]</scope>
    <source>
        <strain evidence="2 3">LMG25392</strain>
    </source>
</reference>
<dbReference type="RefSeq" id="WP_272860018.1">
    <property type="nucleotide sequence ID" value="NZ_CP067134.1"/>
</dbReference>
<evidence type="ECO:0000313" key="2">
    <source>
        <dbReference type="EMBL" id="WCR11900.1"/>
    </source>
</evidence>